<accession>A0ABW4MRP6</accession>
<dbReference type="Proteomes" id="UP001597227">
    <property type="component" value="Unassembled WGS sequence"/>
</dbReference>
<dbReference type="InterPro" id="IPR046208">
    <property type="entry name" value="DUF6241"/>
</dbReference>
<evidence type="ECO:0000313" key="2">
    <source>
        <dbReference type="EMBL" id="MFD1780644.1"/>
    </source>
</evidence>
<organism evidence="2 3">
    <name type="scientific">Fredinandcohnia salidurans</name>
    <dbReference type="NCBI Taxonomy" id="2595041"/>
    <lineage>
        <taxon>Bacteria</taxon>
        <taxon>Bacillati</taxon>
        <taxon>Bacillota</taxon>
        <taxon>Bacilli</taxon>
        <taxon>Bacillales</taxon>
        <taxon>Bacillaceae</taxon>
        <taxon>Fredinandcohnia</taxon>
    </lineage>
</organism>
<dbReference type="RefSeq" id="WP_388040408.1">
    <property type="nucleotide sequence ID" value="NZ_JBHUEK010000026.1"/>
</dbReference>
<dbReference type="EMBL" id="JBHUEK010000026">
    <property type="protein sequence ID" value="MFD1780644.1"/>
    <property type="molecule type" value="Genomic_DNA"/>
</dbReference>
<dbReference type="Pfam" id="PF19754">
    <property type="entry name" value="DUF6241"/>
    <property type="match status" value="1"/>
</dbReference>
<proteinExistence type="predicted"/>
<gene>
    <name evidence="2" type="ORF">ACFSFW_18415</name>
</gene>
<name>A0ABW4MRP6_9BACI</name>
<reference evidence="3" key="1">
    <citation type="journal article" date="2019" name="Int. J. Syst. Evol. Microbiol.">
        <title>The Global Catalogue of Microorganisms (GCM) 10K type strain sequencing project: providing services to taxonomists for standard genome sequencing and annotation.</title>
        <authorList>
            <consortium name="The Broad Institute Genomics Platform"/>
            <consortium name="The Broad Institute Genome Sequencing Center for Infectious Disease"/>
            <person name="Wu L."/>
            <person name="Ma J."/>
        </authorList>
    </citation>
    <scope>NUCLEOTIDE SEQUENCE [LARGE SCALE GENOMIC DNA]</scope>
    <source>
        <strain evidence="3">CCUG 15531</strain>
    </source>
</reference>
<comment type="caution">
    <text evidence="2">The sequence shown here is derived from an EMBL/GenBank/DDBJ whole genome shotgun (WGS) entry which is preliminary data.</text>
</comment>
<feature type="transmembrane region" description="Helical" evidence="1">
    <location>
        <begin position="6"/>
        <end position="26"/>
    </location>
</feature>
<keyword evidence="1" id="KW-0812">Transmembrane</keyword>
<evidence type="ECO:0000313" key="3">
    <source>
        <dbReference type="Proteomes" id="UP001597227"/>
    </source>
</evidence>
<keyword evidence="1" id="KW-1133">Transmembrane helix</keyword>
<keyword evidence="3" id="KW-1185">Reference proteome</keyword>
<protein>
    <submittedName>
        <fullName evidence="2">DUF6241 domain-containing protein</fullName>
    </submittedName>
</protein>
<keyword evidence="1" id="KW-0472">Membrane</keyword>
<evidence type="ECO:0000256" key="1">
    <source>
        <dbReference type="SAM" id="Phobius"/>
    </source>
</evidence>
<sequence length="176" mass="20332">MKFWIIGFVVIIAVSVGLMFSVFNMFDSDDDQKAASSSKQESSNVNEFKEQTKKIGGITYELNISETPKEHEVIKVMHHMTHQKVKADDKWGATPMIPSTINEIYDIISKSDFARKEELLAIAERWKNGDFSRADDDHNYFWDYQNGSIGKAYGLLNETEERRFILNNFGDEYLQD</sequence>